<proteinExistence type="predicted"/>
<reference evidence="1 2" key="1">
    <citation type="submission" date="2019-12" db="EMBL/GenBank/DDBJ databases">
        <title>Isolation and characterization of three novel carbon monoxide-oxidizing members of Halobacteria from salione crusts and soils.</title>
        <authorList>
            <person name="Myers M.R."/>
            <person name="King G.M."/>
        </authorList>
    </citation>
    <scope>NUCLEOTIDE SEQUENCE [LARGE SCALE GENOMIC DNA]</scope>
    <source>
        <strain evidence="1 2">WSA2</strain>
    </source>
</reference>
<sequence>MITEGCPPFRFEDRDFVVVVAAICGKRPEYRLALAAGVFELCPDVLAAELLLAALIVAGDLVHEKF</sequence>
<dbReference type="Proteomes" id="UP000437065">
    <property type="component" value="Unassembled WGS sequence"/>
</dbReference>
<evidence type="ECO:0000313" key="2">
    <source>
        <dbReference type="Proteomes" id="UP000437065"/>
    </source>
</evidence>
<name>A0A6B0T3D6_9EURY</name>
<dbReference type="EMBL" id="WUUS01000013">
    <property type="protein sequence ID" value="MXR43122.1"/>
    <property type="molecule type" value="Genomic_DNA"/>
</dbReference>
<gene>
    <name evidence="1" type="ORF">GRX01_17475</name>
</gene>
<keyword evidence="2" id="KW-1185">Reference proteome</keyword>
<evidence type="ECO:0000313" key="1">
    <source>
        <dbReference type="EMBL" id="MXR43122.1"/>
    </source>
</evidence>
<dbReference type="AlphaFoldDB" id="A0A6B0T3D6"/>
<organism evidence="1 2">
    <name type="scientific">Halobaculum saliterrae</name>
    <dbReference type="NCBI Taxonomy" id="2073113"/>
    <lineage>
        <taxon>Archaea</taxon>
        <taxon>Methanobacteriati</taxon>
        <taxon>Methanobacteriota</taxon>
        <taxon>Stenosarchaea group</taxon>
        <taxon>Halobacteria</taxon>
        <taxon>Halobacteriales</taxon>
        <taxon>Haloferacaceae</taxon>
        <taxon>Halobaculum</taxon>
    </lineage>
</organism>
<comment type="caution">
    <text evidence="1">The sequence shown here is derived from an EMBL/GenBank/DDBJ whole genome shotgun (WGS) entry which is preliminary data.</text>
</comment>
<dbReference type="RefSeq" id="WP_159670757.1">
    <property type="nucleotide sequence ID" value="NZ_WUUS01000013.1"/>
</dbReference>
<accession>A0A6B0T3D6</accession>
<protein>
    <submittedName>
        <fullName evidence="1">Uncharacterized protein</fullName>
    </submittedName>
</protein>